<gene>
    <name evidence="1" type="ORF">KI810_07635</name>
</gene>
<evidence type="ECO:0000313" key="1">
    <source>
        <dbReference type="EMBL" id="MBT0652923.1"/>
    </source>
</evidence>
<dbReference type="Proteomes" id="UP000756860">
    <property type="component" value="Unassembled WGS sequence"/>
</dbReference>
<accession>A0ABS5SC30</accession>
<evidence type="ECO:0000313" key="2">
    <source>
        <dbReference type="Proteomes" id="UP000756860"/>
    </source>
</evidence>
<organism evidence="1 2">
    <name type="scientific">Geomobilimonas luticola</name>
    <dbReference type="NCBI Taxonomy" id="1114878"/>
    <lineage>
        <taxon>Bacteria</taxon>
        <taxon>Pseudomonadati</taxon>
        <taxon>Thermodesulfobacteriota</taxon>
        <taxon>Desulfuromonadia</taxon>
        <taxon>Geobacterales</taxon>
        <taxon>Geobacteraceae</taxon>
        <taxon>Geomobilimonas</taxon>
    </lineage>
</organism>
<sequence length="79" mass="8932">MKDKTLIQQFIMNELMRGKNVSGLEVTDNLIETGVIDSLGIQILISFLERNFSIAIADEDLIPDNFESVDAIWAFVTRD</sequence>
<dbReference type="EMBL" id="JAHCVK010000002">
    <property type="protein sequence ID" value="MBT0652923.1"/>
    <property type="molecule type" value="Genomic_DNA"/>
</dbReference>
<protein>
    <submittedName>
        <fullName evidence="1">Acyl carrier protein</fullName>
    </submittedName>
</protein>
<comment type="caution">
    <text evidence="1">The sequence shown here is derived from an EMBL/GenBank/DDBJ whole genome shotgun (WGS) entry which is preliminary data.</text>
</comment>
<dbReference type="SUPFAM" id="SSF47336">
    <property type="entry name" value="ACP-like"/>
    <property type="match status" value="1"/>
</dbReference>
<dbReference type="InterPro" id="IPR036736">
    <property type="entry name" value="ACP-like_sf"/>
</dbReference>
<keyword evidence="2" id="KW-1185">Reference proteome</keyword>
<dbReference type="RefSeq" id="WP_214174914.1">
    <property type="nucleotide sequence ID" value="NZ_JAHCVK010000002.1"/>
</dbReference>
<reference evidence="1 2" key="1">
    <citation type="submission" date="2021-05" db="EMBL/GenBank/DDBJ databases">
        <title>The draft genome of Geobacter luticola JCM 17780.</title>
        <authorList>
            <person name="Xu Z."/>
            <person name="Masuda Y."/>
            <person name="Itoh H."/>
            <person name="Senoo K."/>
        </authorList>
    </citation>
    <scope>NUCLEOTIDE SEQUENCE [LARGE SCALE GENOMIC DNA]</scope>
    <source>
        <strain evidence="1 2">JCM 17780</strain>
    </source>
</reference>
<proteinExistence type="predicted"/>
<name>A0ABS5SC30_9BACT</name>
<dbReference type="Gene3D" id="1.10.1200.10">
    <property type="entry name" value="ACP-like"/>
    <property type="match status" value="1"/>
</dbReference>